<keyword evidence="2" id="KW-1185">Reference proteome</keyword>
<name>A0A2N3HI41_9FLAO</name>
<dbReference type="RefSeq" id="WP_106660213.1">
    <property type="nucleotide sequence ID" value="NZ_PJEO01000048.1"/>
</dbReference>
<accession>A0A2N3HI41</accession>
<dbReference type="OrthoDB" id="767251at2"/>
<dbReference type="Proteomes" id="UP000233435">
    <property type="component" value="Unassembled WGS sequence"/>
</dbReference>
<comment type="caution">
    <text evidence="1">The sequence shown here is derived from an EMBL/GenBank/DDBJ whole genome shotgun (WGS) entry which is preliminary data.</text>
</comment>
<gene>
    <name evidence="1" type="ORF">CSW08_12490</name>
</gene>
<evidence type="ECO:0000313" key="2">
    <source>
        <dbReference type="Proteomes" id="UP000233435"/>
    </source>
</evidence>
<protein>
    <recommendedName>
        <fullName evidence="3">Thiol:disulfide interchange protein DsbD N-terminal domain-containing protein</fullName>
    </recommendedName>
</protein>
<evidence type="ECO:0008006" key="3">
    <source>
        <dbReference type="Google" id="ProtNLM"/>
    </source>
</evidence>
<dbReference type="EMBL" id="PJEO01000048">
    <property type="protein sequence ID" value="PKQ44574.1"/>
    <property type="molecule type" value="Genomic_DNA"/>
</dbReference>
<reference evidence="1 2" key="1">
    <citation type="submission" date="2017-12" db="EMBL/GenBank/DDBJ databases">
        <title>Confluentibacter flavum sp. nov., isolated from the saline lake.</title>
        <authorList>
            <person name="Yu L."/>
        </authorList>
    </citation>
    <scope>NUCLEOTIDE SEQUENCE [LARGE SCALE GENOMIC DNA]</scope>
    <source>
        <strain evidence="1 2">3B</strain>
    </source>
</reference>
<proteinExistence type="predicted"/>
<organism evidence="1 2">
    <name type="scientific">Confluentibacter flavum</name>
    <dbReference type="NCBI Taxonomy" id="1909700"/>
    <lineage>
        <taxon>Bacteria</taxon>
        <taxon>Pseudomonadati</taxon>
        <taxon>Bacteroidota</taxon>
        <taxon>Flavobacteriia</taxon>
        <taxon>Flavobacteriales</taxon>
        <taxon>Flavobacteriaceae</taxon>
        <taxon>Confluentibacter</taxon>
    </lineage>
</organism>
<dbReference type="AlphaFoldDB" id="A0A2N3HI41"/>
<evidence type="ECO:0000313" key="1">
    <source>
        <dbReference type="EMBL" id="PKQ44574.1"/>
    </source>
</evidence>
<sequence>MSFYNIIWCLLFSLLCCQQKQFVRLVDDDIKINKQDEVISITIPFEILEGYHIQALSETLDNLIPTEITFDPPYGSHVIKYEFVNVHYDTVILNKITHRVLSKEFDVIVTLKYDRDVEHKNLKLEGNLYYQTCNDRQCFFPRMYSFGVTF</sequence>